<feature type="signal peptide" evidence="1">
    <location>
        <begin position="1"/>
        <end position="22"/>
    </location>
</feature>
<dbReference type="Proteomes" id="UP001530400">
    <property type="component" value="Unassembled WGS sequence"/>
</dbReference>
<keyword evidence="3" id="KW-1185">Reference proteome</keyword>
<dbReference type="EMBL" id="JALLPJ020000432">
    <property type="protein sequence ID" value="KAL3792228.1"/>
    <property type="molecule type" value="Genomic_DNA"/>
</dbReference>
<evidence type="ECO:0000313" key="2">
    <source>
        <dbReference type="EMBL" id="KAL3792228.1"/>
    </source>
</evidence>
<reference evidence="2 3" key="1">
    <citation type="submission" date="2024-10" db="EMBL/GenBank/DDBJ databases">
        <title>Updated reference genomes for cyclostephanoid diatoms.</title>
        <authorList>
            <person name="Roberts W.R."/>
            <person name="Alverson A.J."/>
        </authorList>
    </citation>
    <scope>NUCLEOTIDE SEQUENCE [LARGE SCALE GENOMIC DNA]</scope>
    <source>
        <strain evidence="2 3">AJA010-31</strain>
    </source>
</reference>
<organism evidence="2 3">
    <name type="scientific">Cyclotella atomus</name>
    <dbReference type="NCBI Taxonomy" id="382360"/>
    <lineage>
        <taxon>Eukaryota</taxon>
        <taxon>Sar</taxon>
        <taxon>Stramenopiles</taxon>
        <taxon>Ochrophyta</taxon>
        <taxon>Bacillariophyta</taxon>
        <taxon>Coscinodiscophyceae</taxon>
        <taxon>Thalassiosirophycidae</taxon>
        <taxon>Stephanodiscales</taxon>
        <taxon>Stephanodiscaceae</taxon>
        <taxon>Cyclotella</taxon>
    </lineage>
</organism>
<name>A0ABD3PWD6_9STRA</name>
<accession>A0ABD3PWD6</accession>
<keyword evidence="1" id="KW-0732">Signal</keyword>
<gene>
    <name evidence="2" type="ORF">ACHAWO_006047</name>
</gene>
<evidence type="ECO:0000313" key="3">
    <source>
        <dbReference type="Proteomes" id="UP001530400"/>
    </source>
</evidence>
<sequence>MVSSQLLNLSLLLSLEVMGSSSKGTSNLRKLHGLTQNIECSSSNLLNGRGTMQGGNELNAPNTIDGCIDGDSGLYLQDESLDKIIVRPGTINGTGGGDLLQAGKVATIIASVSAYSDGSQDYADFFFLSEPKSDIYNATWTFIGTVQPSQPGQQDLILEYTLPFRDIQAVRVNYRHMGNAGSLMTLYLPCCRAVLQQNHTLLSQRKISAFFGRHVLV</sequence>
<feature type="chain" id="PRO_5044891400" evidence="1">
    <location>
        <begin position="23"/>
        <end position="217"/>
    </location>
</feature>
<evidence type="ECO:0000256" key="1">
    <source>
        <dbReference type="SAM" id="SignalP"/>
    </source>
</evidence>
<dbReference type="AlphaFoldDB" id="A0ABD3PWD6"/>
<comment type="caution">
    <text evidence="2">The sequence shown here is derived from an EMBL/GenBank/DDBJ whole genome shotgun (WGS) entry which is preliminary data.</text>
</comment>
<protein>
    <submittedName>
        <fullName evidence="2">Uncharacterized protein</fullName>
    </submittedName>
</protein>
<proteinExistence type="predicted"/>